<dbReference type="Gene3D" id="1.20.200.10">
    <property type="entry name" value="Fumarase/aspartase (Central domain)"/>
    <property type="match status" value="1"/>
</dbReference>
<evidence type="ECO:0000313" key="1">
    <source>
        <dbReference type="EMBL" id="KNZ59952.1"/>
    </source>
</evidence>
<dbReference type="AlphaFoldDB" id="A0A0L6VHC2"/>
<evidence type="ECO:0000313" key="2">
    <source>
        <dbReference type="Proteomes" id="UP000037035"/>
    </source>
</evidence>
<dbReference type="STRING" id="27349.A0A0L6VHC2"/>
<dbReference type="EMBL" id="LAVV01006436">
    <property type="protein sequence ID" value="KNZ59952.1"/>
    <property type="molecule type" value="Genomic_DNA"/>
</dbReference>
<proteinExistence type="predicted"/>
<keyword evidence="1" id="KW-0456">Lyase</keyword>
<dbReference type="SUPFAM" id="SSF48557">
    <property type="entry name" value="L-aspartase-like"/>
    <property type="match status" value="1"/>
</dbReference>
<name>A0A0L6VHC2_9BASI</name>
<dbReference type="OrthoDB" id="10051290at2759"/>
<comment type="caution">
    <text evidence="1">The sequence shown here is derived from an EMBL/GenBank/DDBJ whole genome shotgun (WGS) entry which is preliminary data.</text>
</comment>
<dbReference type="Proteomes" id="UP000037035">
    <property type="component" value="Unassembled WGS sequence"/>
</dbReference>
<dbReference type="InterPro" id="IPR008948">
    <property type="entry name" value="L-Aspartase-like"/>
</dbReference>
<organism evidence="1 2">
    <name type="scientific">Puccinia sorghi</name>
    <dbReference type="NCBI Taxonomy" id="27349"/>
    <lineage>
        <taxon>Eukaryota</taxon>
        <taxon>Fungi</taxon>
        <taxon>Dikarya</taxon>
        <taxon>Basidiomycota</taxon>
        <taxon>Pucciniomycotina</taxon>
        <taxon>Pucciniomycetes</taxon>
        <taxon>Pucciniales</taxon>
        <taxon>Pucciniaceae</taxon>
        <taxon>Puccinia</taxon>
    </lineage>
</organism>
<sequence length="105" mass="12139">MIFYCILLRSSKSQLFFKHHGVKYPHLINYNEVEGLDSYFTANLSQIEFQYLIGPVKAHSQSSKGHNQHINSLAFISSRKTLEEIEILKMFFNICNSYFLGGMNA</sequence>
<dbReference type="GO" id="GO:0016829">
    <property type="term" value="F:lyase activity"/>
    <property type="evidence" value="ECO:0007669"/>
    <property type="project" value="UniProtKB-KW"/>
</dbReference>
<gene>
    <name evidence="1" type="ORF">VP01_1639g19</name>
</gene>
<protein>
    <submittedName>
        <fullName evidence="1">Phenylalanine ammonia-lyase</fullName>
    </submittedName>
</protein>
<reference evidence="1 2" key="1">
    <citation type="submission" date="2015-08" db="EMBL/GenBank/DDBJ databases">
        <title>Next Generation Sequencing and Analysis of the Genome of Puccinia sorghi L Schw, the Causal Agent of Maize Common Rust.</title>
        <authorList>
            <person name="Rochi L."/>
            <person name="Burguener G."/>
            <person name="Darino M."/>
            <person name="Turjanski A."/>
            <person name="Kreff E."/>
            <person name="Dieguez M.J."/>
            <person name="Sacco F."/>
        </authorList>
    </citation>
    <scope>NUCLEOTIDE SEQUENCE [LARGE SCALE GENOMIC DNA]</scope>
    <source>
        <strain evidence="1 2">RO10H11247</strain>
    </source>
</reference>
<keyword evidence="2" id="KW-1185">Reference proteome</keyword>
<accession>A0A0L6VHC2</accession>
<dbReference type="VEuPathDB" id="FungiDB:VP01_1639g19"/>